<dbReference type="SUPFAM" id="SSF51197">
    <property type="entry name" value="Clavaminate synthase-like"/>
    <property type="match status" value="1"/>
</dbReference>
<evidence type="ECO:0008006" key="2">
    <source>
        <dbReference type="Google" id="ProtNLM"/>
    </source>
</evidence>
<dbReference type="GO" id="GO:0016491">
    <property type="term" value="F:oxidoreductase activity"/>
    <property type="evidence" value="ECO:0007669"/>
    <property type="project" value="UniProtKB-ARBA"/>
</dbReference>
<proteinExistence type="predicted"/>
<dbReference type="InterPro" id="IPR008775">
    <property type="entry name" value="Phytyl_CoA_dOase-like"/>
</dbReference>
<name>A0A382LCZ2_9ZZZZ</name>
<sequence length="250" mass="28471">MHLTQEQLIDFEENGFLVLPVLFQPQEVNEINDASREIFSENNPANIIESKSGEVRTAMGLHLRHKLFGDLVRDPRLLKPAFQLRGEKLYVQQVKINVKSAFEGEQWQWHYDFATHHNDDGVPEPLALNLHIFLDDVNHFNGPLYFIPGSHKKGPAPTWHDKASTSYPLWVVDKDTVAKHVEKKGIFAATGGIGTGLIFSDLLIHGSPPNMSPWNRSIFSLILNPISNAYTCEERPDFKHHRDLKPIKVK</sequence>
<dbReference type="AlphaFoldDB" id="A0A382LCZ2"/>
<protein>
    <recommendedName>
        <fullName evidence="2">Proline hydroxylase</fullName>
    </recommendedName>
</protein>
<evidence type="ECO:0000313" key="1">
    <source>
        <dbReference type="EMBL" id="SVC34688.1"/>
    </source>
</evidence>
<dbReference type="Gene3D" id="2.60.120.620">
    <property type="entry name" value="q2cbj1_9rhob like domain"/>
    <property type="match status" value="1"/>
</dbReference>
<dbReference type="Pfam" id="PF05721">
    <property type="entry name" value="PhyH"/>
    <property type="match status" value="1"/>
</dbReference>
<dbReference type="PANTHER" id="PTHR20883">
    <property type="entry name" value="PHYTANOYL-COA DIOXYGENASE DOMAIN CONTAINING 1"/>
    <property type="match status" value="1"/>
</dbReference>
<gene>
    <name evidence="1" type="ORF">METZ01_LOCUS287542</name>
</gene>
<reference evidence="1" key="1">
    <citation type="submission" date="2018-05" db="EMBL/GenBank/DDBJ databases">
        <authorList>
            <person name="Lanie J.A."/>
            <person name="Ng W.-L."/>
            <person name="Kazmierczak K.M."/>
            <person name="Andrzejewski T.M."/>
            <person name="Davidsen T.M."/>
            <person name="Wayne K.J."/>
            <person name="Tettelin H."/>
            <person name="Glass J.I."/>
            <person name="Rusch D."/>
            <person name="Podicherti R."/>
            <person name="Tsui H.-C.T."/>
            <person name="Winkler M.E."/>
        </authorList>
    </citation>
    <scope>NUCLEOTIDE SEQUENCE</scope>
</reference>
<organism evidence="1">
    <name type="scientific">marine metagenome</name>
    <dbReference type="NCBI Taxonomy" id="408172"/>
    <lineage>
        <taxon>unclassified sequences</taxon>
        <taxon>metagenomes</taxon>
        <taxon>ecological metagenomes</taxon>
    </lineage>
</organism>
<dbReference type="EMBL" id="UINC01086328">
    <property type="protein sequence ID" value="SVC34688.1"/>
    <property type="molecule type" value="Genomic_DNA"/>
</dbReference>
<dbReference type="PANTHER" id="PTHR20883:SF48">
    <property type="entry name" value="ECTOINE DIOXYGENASE"/>
    <property type="match status" value="1"/>
</dbReference>
<accession>A0A382LCZ2</accession>
<dbReference type="GO" id="GO:0046872">
    <property type="term" value="F:metal ion binding"/>
    <property type="evidence" value="ECO:0007669"/>
    <property type="project" value="UniProtKB-ARBA"/>
</dbReference>